<organism evidence="3 4">
    <name type="scientific">Paraglaciecola psychrophila 170</name>
    <dbReference type="NCBI Taxonomy" id="1129794"/>
    <lineage>
        <taxon>Bacteria</taxon>
        <taxon>Pseudomonadati</taxon>
        <taxon>Pseudomonadota</taxon>
        <taxon>Gammaproteobacteria</taxon>
        <taxon>Alteromonadales</taxon>
        <taxon>Alteromonadaceae</taxon>
        <taxon>Paraglaciecola</taxon>
    </lineage>
</organism>
<dbReference type="InterPro" id="IPR024467">
    <property type="entry name" value="Xre/MbcA/ParS-like_toxin-bd"/>
</dbReference>
<accession>K7A8Q5</accession>
<dbReference type="PATRIC" id="fig|1129794.4.peg.3026"/>
<evidence type="ECO:0000313" key="3">
    <source>
        <dbReference type="EMBL" id="AGH45152.1"/>
    </source>
</evidence>
<evidence type="ECO:0000259" key="2">
    <source>
        <dbReference type="Pfam" id="PF20432"/>
    </source>
</evidence>
<dbReference type="HOGENOM" id="CLU_157727_0_0_6"/>
<dbReference type="eggNOG" id="COG5642">
    <property type="taxonomic scope" value="Bacteria"/>
</dbReference>
<dbReference type="Proteomes" id="UP000011864">
    <property type="component" value="Chromosome"/>
</dbReference>
<feature type="domain" description="Antitoxin Xre-like helix-turn-helix" evidence="2">
    <location>
        <begin position="10"/>
        <end position="66"/>
    </location>
</feature>
<dbReference type="STRING" id="1129794.C427_3043"/>
<keyword evidence="4" id="KW-1185">Reference proteome</keyword>
<dbReference type="KEGG" id="gps:C427_3043"/>
<dbReference type="AlphaFoldDB" id="K7A8Q5"/>
<proteinExistence type="predicted"/>
<evidence type="ECO:0000313" key="4">
    <source>
        <dbReference type="Proteomes" id="UP000011864"/>
    </source>
</evidence>
<dbReference type="InterPro" id="IPR046847">
    <property type="entry name" value="Xre-like_HTH"/>
</dbReference>
<dbReference type="Pfam" id="PF09722">
    <property type="entry name" value="Xre_MbcA_ParS_C"/>
    <property type="match status" value="1"/>
</dbReference>
<feature type="domain" description="Antitoxin Xre/MbcA/ParS-like toxin-binding" evidence="1">
    <location>
        <begin position="70"/>
        <end position="119"/>
    </location>
</feature>
<sequence length="121" mass="13837">MRDMQAAKTKDSQNIVMKAYINAYKTMGMSDDNAAKLIGVGRSTLLRKLSFETDSKQSELQILFIRFYRSLFALFGGDLISMKHWFEHKNKHIRGVPRELCFTVTGLVNINTYLDALRGKA</sequence>
<dbReference type="GO" id="GO:0003677">
    <property type="term" value="F:DNA binding"/>
    <property type="evidence" value="ECO:0007669"/>
    <property type="project" value="InterPro"/>
</dbReference>
<name>K7A8Q5_9ALTE</name>
<evidence type="ECO:0000259" key="1">
    <source>
        <dbReference type="Pfam" id="PF09722"/>
    </source>
</evidence>
<protein>
    <submittedName>
        <fullName evidence="3">Uncharacterized protein</fullName>
    </submittedName>
</protein>
<gene>
    <name evidence="3" type="ORF">C427_3043</name>
</gene>
<dbReference type="RefSeq" id="WP_007640073.1">
    <property type="nucleotide sequence ID" value="NC_020514.1"/>
</dbReference>
<reference evidence="3 4" key="1">
    <citation type="journal article" date="2013" name="Genome Announc.">
        <title>Complete Genome Sequence of Glaciecola psychrophila Strain 170T.</title>
        <authorList>
            <person name="Yin J."/>
            <person name="Chen J."/>
            <person name="Liu G."/>
            <person name="Yu Y."/>
            <person name="Song L."/>
            <person name="Wang X."/>
            <person name="Qu X."/>
        </authorList>
    </citation>
    <scope>NUCLEOTIDE SEQUENCE [LARGE SCALE GENOMIC DNA]</scope>
    <source>
        <strain evidence="3 4">170</strain>
    </source>
</reference>
<dbReference type="Pfam" id="PF20432">
    <property type="entry name" value="Xre-like-HTH"/>
    <property type="match status" value="1"/>
</dbReference>
<dbReference type="EMBL" id="CP003837">
    <property type="protein sequence ID" value="AGH45152.1"/>
    <property type="molecule type" value="Genomic_DNA"/>
</dbReference>
<dbReference type="OrthoDB" id="565125at2"/>